<evidence type="ECO:0000313" key="1">
    <source>
        <dbReference type="EMBL" id="KAI4859129.1"/>
    </source>
</evidence>
<reference evidence="1 2" key="1">
    <citation type="journal article" date="2022" name="New Phytol.">
        <title>Ecological generalism drives hyperdiversity of secondary metabolite gene clusters in xylarialean endophytes.</title>
        <authorList>
            <person name="Franco M.E.E."/>
            <person name="Wisecaver J.H."/>
            <person name="Arnold A.E."/>
            <person name="Ju Y.M."/>
            <person name="Slot J.C."/>
            <person name="Ahrendt S."/>
            <person name="Moore L.P."/>
            <person name="Eastman K.E."/>
            <person name="Scott K."/>
            <person name="Konkel Z."/>
            <person name="Mondo S.J."/>
            <person name="Kuo A."/>
            <person name="Hayes R.D."/>
            <person name="Haridas S."/>
            <person name="Andreopoulos B."/>
            <person name="Riley R."/>
            <person name="LaButti K."/>
            <person name="Pangilinan J."/>
            <person name="Lipzen A."/>
            <person name="Amirebrahimi M."/>
            <person name="Yan J."/>
            <person name="Adam C."/>
            <person name="Keymanesh K."/>
            <person name="Ng V."/>
            <person name="Louie K."/>
            <person name="Northen T."/>
            <person name="Drula E."/>
            <person name="Henrissat B."/>
            <person name="Hsieh H.M."/>
            <person name="Youens-Clark K."/>
            <person name="Lutzoni F."/>
            <person name="Miadlikowska J."/>
            <person name="Eastwood D.C."/>
            <person name="Hamelin R.C."/>
            <person name="Grigoriev I.V."/>
            <person name="U'Ren J.M."/>
        </authorList>
    </citation>
    <scope>NUCLEOTIDE SEQUENCE [LARGE SCALE GENOMIC DNA]</scope>
    <source>
        <strain evidence="1 2">CBS 119005</strain>
    </source>
</reference>
<comment type="caution">
    <text evidence="1">The sequence shown here is derived from an EMBL/GenBank/DDBJ whole genome shotgun (WGS) entry which is preliminary data.</text>
</comment>
<dbReference type="Proteomes" id="UP001497700">
    <property type="component" value="Unassembled WGS sequence"/>
</dbReference>
<name>A0ACB9YIG6_9PEZI</name>
<sequence>MDNLSDLLEWHISKKNRMLVGYGINNCDYEGQAWTTVAISVDSVINENGVVRMLQRFENDINQRLSRDQKPQRLAFCVEDNSNNSYWAKSRRVEGTLSAIDAARQMEVVSGSAPEDGEKTRPATPRPEMEEATRRNVIEVEL</sequence>
<gene>
    <name evidence="1" type="ORF">F4820DRAFT_440726</name>
</gene>
<accession>A0ACB9YIG6</accession>
<evidence type="ECO:0000313" key="2">
    <source>
        <dbReference type="Proteomes" id="UP001497700"/>
    </source>
</evidence>
<keyword evidence="2" id="KW-1185">Reference proteome</keyword>
<proteinExistence type="predicted"/>
<dbReference type="EMBL" id="MU393655">
    <property type="protein sequence ID" value="KAI4859129.1"/>
    <property type="molecule type" value="Genomic_DNA"/>
</dbReference>
<organism evidence="1 2">
    <name type="scientific">Hypoxylon rubiginosum</name>
    <dbReference type="NCBI Taxonomy" id="110542"/>
    <lineage>
        <taxon>Eukaryota</taxon>
        <taxon>Fungi</taxon>
        <taxon>Dikarya</taxon>
        <taxon>Ascomycota</taxon>
        <taxon>Pezizomycotina</taxon>
        <taxon>Sordariomycetes</taxon>
        <taxon>Xylariomycetidae</taxon>
        <taxon>Xylariales</taxon>
        <taxon>Hypoxylaceae</taxon>
        <taxon>Hypoxylon</taxon>
    </lineage>
</organism>
<protein>
    <submittedName>
        <fullName evidence="1">Uncharacterized protein</fullName>
    </submittedName>
</protein>